<feature type="transmembrane region" description="Helical" evidence="2">
    <location>
        <begin position="192"/>
        <end position="214"/>
    </location>
</feature>
<name>A0A3E3EDN9_9FIRM</name>
<reference evidence="4 5" key="1">
    <citation type="submission" date="2018-08" db="EMBL/GenBank/DDBJ databases">
        <title>A genome reference for cultivated species of the human gut microbiota.</title>
        <authorList>
            <person name="Zou Y."/>
            <person name="Xue W."/>
            <person name="Luo G."/>
        </authorList>
    </citation>
    <scope>NUCLEOTIDE SEQUENCE [LARGE SCALE GENOMIC DNA]</scope>
    <source>
        <strain evidence="4 5">OM06-4</strain>
    </source>
</reference>
<keyword evidence="2" id="KW-1133">Transmembrane helix</keyword>
<comment type="caution">
    <text evidence="4">The sequence shown here is derived from an EMBL/GenBank/DDBJ whole genome shotgun (WGS) entry which is preliminary data.</text>
</comment>
<dbReference type="AlphaFoldDB" id="A0A3E3EDN9"/>
<feature type="transmembrane region" description="Helical" evidence="2">
    <location>
        <begin position="94"/>
        <end position="113"/>
    </location>
</feature>
<dbReference type="PANTHER" id="PTHR36838">
    <property type="entry name" value="AUXIN EFFLUX CARRIER FAMILY PROTEIN"/>
    <property type="match status" value="1"/>
</dbReference>
<evidence type="ECO:0000256" key="1">
    <source>
        <dbReference type="ARBA" id="ARBA00022448"/>
    </source>
</evidence>
<feature type="transmembrane region" description="Helical" evidence="2">
    <location>
        <begin position="6"/>
        <end position="25"/>
    </location>
</feature>
<feature type="transmembrane region" description="Helical" evidence="2">
    <location>
        <begin position="283"/>
        <end position="308"/>
    </location>
</feature>
<feature type="transmembrane region" description="Helical" evidence="2">
    <location>
        <begin position="252"/>
        <end position="271"/>
    </location>
</feature>
<feature type="transmembrane region" description="Helical" evidence="2">
    <location>
        <begin position="156"/>
        <end position="180"/>
    </location>
</feature>
<proteinExistence type="predicted"/>
<evidence type="ECO:0000313" key="3">
    <source>
        <dbReference type="EMBL" id="MDB7083394.1"/>
    </source>
</evidence>
<evidence type="ECO:0000256" key="2">
    <source>
        <dbReference type="SAM" id="Phobius"/>
    </source>
</evidence>
<dbReference type="PANTHER" id="PTHR36838:SF3">
    <property type="entry name" value="TRANSPORTER AUXIN EFFLUX CARRIER EC FAMILY"/>
    <property type="match status" value="1"/>
</dbReference>
<dbReference type="RefSeq" id="WP_003537832.1">
    <property type="nucleotide sequence ID" value="NZ_AP031443.1"/>
</dbReference>
<reference evidence="3" key="2">
    <citation type="submission" date="2023-01" db="EMBL/GenBank/DDBJ databases">
        <title>Human gut microbiome strain richness.</title>
        <authorList>
            <person name="Chen-Liaw A."/>
        </authorList>
    </citation>
    <scope>NUCLEOTIDE SEQUENCE</scope>
    <source>
        <strain evidence="3">1001217st2_G6_1001217B_191108</strain>
    </source>
</reference>
<dbReference type="EMBL" id="JAQLKE010000007">
    <property type="protein sequence ID" value="MDB7083394.1"/>
    <property type="molecule type" value="Genomic_DNA"/>
</dbReference>
<keyword evidence="2" id="KW-0472">Membrane</keyword>
<keyword evidence="2" id="KW-0812">Transmembrane</keyword>
<feature type="transmembrane region" description="Helical" evidence="2">
    <location>
        <begin position="60"/>
        <end position="82"/>
    </location>
</feature>
<sequence length="309" mass="33972">MRAVTTIFPVIFMIGIGTFSRIRGFITPSQKDGANKIVFNILFPIMIFNILFTSKLETSAIFIVLYVFIAYCVILFIGRFIINFTGEKFAHISPYLLTTCEGGNVALPLYLSIVGASSNTVIFDLAGVFMAFVIIPIMVARAGAGETRIRELIKTILTNSFVIAVILGLGLNLLGTYNFLSNSSYLGIYSNTITQVTAPIVGVILFIIGYDLNINMEILGAVLKLLVARIIFYILVIIGFFIFFPGLMIDKVFMIAVLIYFMSPTGFAIPMQISPLYKSNDDCGFASAIISLNMIITLVVYALIVVFIA</sequence>
<dbReference type="EMBL" id="QUSL01000010">
    <property type="protein sequence ID" value="RGD85555.1"/>
    <property type="molecule type" value="Genomic_DNA"/>
</dbReference>
<dbReference type="Proteomes" id="UP001211987">
    <property type="component" value="Unassembled WGS sequence"/>
</dbReference>
<organism evidence="4 5">
    <name type="scientific">Thomasclavelia ramosa</name>
    <dbReference type="NCBI Taxonomy" id="1547"/>
    <lineage>
        <taxon>Bacteria</taxon>
        <taxon>Bacillati</taxon>
        <taxon>Bacillota</taxon>
        <taxon>Erysipelotrichia</taxon>
        <taxon>Erysipelotrichales</taxon>
        <taxon>Coprobacillaceae</taxon>
        <taxon>Thomasclavelia</taxon>
    </lineage>
</organism>
<dbReference type="Proteomes" id="UP000261032">
    <property type="component" value="Unassembled WGS sequence"/>
</dbReference>
<evidence type="ECO:0000313" key="4">
    <source>
        <dbReference type="EMBL" id="RGD85555.1"/>
    </source>
</evidence>
<feature type="transmembrane region" description="Helical" evidence="2">
    <location>
        <begin position="125"/>
        <end position="144"/>
    </location>
</feature>
<gene>
    <name evidence="4" type="ORF">DXB93_08290</name>
    <name evidence="3" type="ORF">PM738_06255</name>
</gene>
<evidence type="ECO:0000313" key="5">
    <source>
        <dbReference type="Proteomes" id="UP000261032"/>
    </source>
</evidence>
<dbReference type="GeneID" id="64196212"/>
<feature type="transmembrane region" description="Helical" evidence="2">
    <location>
        <begin position="226"/>
        <end position="246"/>
    </location>
</feature>
<keyword evidence="1" id="KW-0813">Transport</keyword>
<accession>A0A3E3EDN9</accession>
<protein>
    <submittedName>
        <fullName evidence="4">Transporter</fullName>
    </submittedName>
</protein>
<feature type="transmembrane region" description="Helical" evidence="2">
    <location>
        <begin position="37"/>
        <end position="54"/>
    </location>
</feature>